<dbReference type="PANTHER" id="PTHR43445">
    <property type="entry name" value="UDP-N-ACETYLMURAMATE--L-ALANINE LIGASE-RELATED"/>
    <property type="match status" value="1"/>
</dbReference>
<dbReference type="AlphaFoldDB" id="A0A8E0NCW7"/>
<name>A0A8E0NCW7_9CAUL</name>
<keyword evidence="2" id="KW-0132">Cell division</keyword>
<evidence type="ECO:0000259" key="12">
    <source>
        <dbReference type="Pfam" id="PF08245"/>
    </source>
</evidence>
<evidence type="ECO:0000313" key="13">
    <source>
        <dbReference type="EMBL" id="GAD60028.1"/>
    </source>
</evidence>
<keyword evidence="3" id="KW-0547">Nucleotide-binding</keyword>
<dbReference type="InterPro" id="IPR013221">
    <property type="entry name" value="Mur_ligase_cen"/>
</dbReference>
<evidence type="ECO:0000256" key="1">
    <source>
        <dbReference type="ARBA" id="ARBA00022598"/>
    </source>
</evidence>
<dbReference type="GO" id="GO:0008360">
    <property type="term" value="P:regulation of cell shape"/>
    <property type="evidence" value="ECO:0007669"/>
    <property type="project" value="UniProtKB-KW"/>
</dbReference>
<organism evidence="13 14">
    <name type="scientific">Brevundimonas abyssalis TAR-001</name>
    <dbReference type="NCBI Taxonomy" id="1391729"/>
    <lineage>
        <taxon>Bacteria</taxon>
        <taxon>Pseudomonadati</taxon>
        <taxon>Pseudomonadota</taxon>
        <taxon>Alphaproteobacteria</taxon>
        <taxon>Caulobacterales</taxon>
        <taxon>Caulobacteraceae</taxon>
        <taxon>Brevundimonas</taxon>
    </lineage>
</organism>
<feature type="domain" description="Mur ligase C-terminal" evidence="11">
    <location>
        <begin position="314"/>
        <end position="446"/>
    </location>
</feature>
<dbReference type="GO" id="GO:0051301">
    <property type="term" value="P:cell division"/>
    <property type="evidence" value="ECO:0007669"/>
    <property type="project" value="UniProtKB-KW"/>
</dbReference>
<evidence type="ECO:0000256" key="2">
    <source>
        <dbReference type="ARBA" id="ARBA00022618"/>
    </source>
</evidence>
<keyword evidence="5" id="KW-0133">Cell shape</keyword>
<sequence>MNQDQSYFFCGVGGSGMLPLALIMKARGAAVEGSDRALDQGRTPEKFDWLRGHGFTLHPQDGSGVRAGQVVVATGAVEDTVPDIRAAKAAGARILTRPQLLSELFNGAGTSVGVAGTSGKSTITGMIAWILHRAGRAPTVMNGAVMKNFVQPDQPFASALIGGPDLFVSEVDESDGSIARYEPTVAVISNVSLDHKSMDELRALFGGFAGRAATAVLNLDDAETPAVAKQASATITFALDHPGADLRAVDLAPTAGGMTFRLIEKDGAAHDAELRVPGAHNAANALAAVGAVKALGVPVADAVAALKDFSGIRRRLEVAGQAGGVTVIDDFAHNPDKITATLNTLHAFPGRLLILFQPHGFGPLKLMKAEFIDVFARLMSPDDVLLMPEPVYYGGTTDRSVGSGDIATGIAAAGRHAEALPDRAACGERLIRMARPGDRILIMGARDDTLSEFAADLLKRLDAGTEGTLVRSICSTGHPHIQPSRRSPSFFKPTSRPPRPAPLTRSSSPPPACPPPRATPPLRSSGWIRTTWRPASGWTRP</sequence>
<dbReference type="InterPro" id="IPR004101">
    <property type="entry name" value="Mur_ligase_C"/>
</dbReference>
<evidence type="ECO:0000259" key="10">
    <source>
        <dbReference type="Pfam" id="PF01225"/>
    </source>
</evidence>
<keyword evidence="8" id="KW-0961">Cell wall biogenesis/degradation</keyword>
<dbReference type="Pfam" id="PF01225">
    <property type="entry name" value="Mur_ligase"/>
    <property type="match status" value="1"/>
</dbReference>
<keyword evidence="6" id="KW-0573">Peptidoglycan synthesis</keyword>
<dbReference type="Gene3D" id="3.40.50.720">
    <property type="entry name" value="NAD(P)-binding Rossmann-like Domain"/>
    <property type="match status" value="1"/>
</dbReference>
<feature type="compositionally biased region" description="Pro residues" evidence="9">
    <location>
        <begin position="508"/>
        <end position="519"/>
    </location>
</feature>
<dbReference type="SUPFAM" id="SSF53244">
    <property type="entry name" value="MurD-like peptide ligases, peptide-binding domain"/>
    <property type="match status" value="1"/>
</dbReference>
<evidence type="ECO:0000259" key="11">
    <source>
        <dbReference type="Pfam" id="PF02875"/>
    </source>
</evidence>
<evidence type="ECO:0000256" key="7">
    <source>
        <dbReference type="ARBA" id="ARBA00023306"/>
    </source>
</evidence>
<dbReference type="InterPro" id="IPR050061">
    <property type="entry name" value="MurCDEF_pg_biosynth"/>
</dbReference>
<feature type="domain" description="Mur ligase N-terminal catalytic" evidence="10">
    <location>
        <begin position="9"/>
        <end position="106"/>
    </location>
</feature>
<dbReference type="InterPro" id="IPR000713">
    <property type="entry name" value="Mur_ligase_N"/>
</dbReference>
<keyword evidence="7" id="KW-0131">Cell cycle</keyword>
<dbReference type="PANTHER" id="PTHR43445:SF3">
    <property type="entry name" value="UDP-N-ACETYLMURAMATE--L-ALANINE LIGASE"/>
    <property type="match status" value="1"/>
</dbReference>
<evidence type="ECO:0000256" key="4">
    <source>
        <dbReference type="ARBA" id="ARBA00022840"/>
    </source>
</evidence>
<dbReference type="InterPro" id="IPR036565">
    <property type="entry name" value="Mur-like_cat_sf"/>
</dbReference>
<evidence type="ECO:0000256" key="9">
    <source>
        <dbReference type="SAM" id="MobiDB-lite"/>
    </source>
</evidence>
<dbReference type="Gene3D" id="3.40.1190.10">
    <property type="entry name" value="Mur-like, catalytic domain"/>
    <property type="match status" value="1"/>
</dbReference>
<dbReference type="SUPFAM" id="SSF53623">
    <property type="entry name" value="MurD-like peptide ligases, catalytic domain"/>
    <property type="match status" value="1"/>
</dbReference>
<proteinExistence type="predicted"/>
<evidence type="ECO:0000256" key="3">
    <source>
        <dbReference type="ARBA" id="ARBA00022741"/>
    </source>
</evidence>
<dbReference type="Proteomes" id="UP000016569">
    <property type="component" value="Unassembled WGS sequence"/>
</dbReference>
<dbReference type="EMBL" id="BATC01000049">
    <property type="protein sequence ID" value="GAD60028.1"/>
    <property type="molecule type" value="Genomic_DNA"/>
</dbReference>
<evidence type="ECO:0000256" key="5">
    <source>
        <dbReference type="ARBA" id="ARBA00022960"/>
    </source>
</evidence>
<dbReference type="GO" id="GO:0005524">
    <property type="term" value="F:ATP binding"/>
    <property type="evidence" value="ECO:0007669"/>
    <property type="project" value="UniProtKB-KW"/>
</dbReference>
<dbReference type="InterPro" id="IPR036615">
    <property type="entry name" value="Mur_ligase_C_dom_sf"/>
</dbReference>
<evidence type="ECO:0000256" key="6">
    <source>
        <dbReference type="ARBA" id="ARBA00022984"/>
    </source>
</evidence>
<keyword evidence="1 13" id="KW-0436">Ligase</keyword>
<accession>A0A8E0NCW7</accession>
<dbReference type="SUPFAM" id="SSF51984">
    <property type="entry name" value="MurCD N-terminal domain"/>
    <property type="match status" value="1"/>
</dbReference>
<feature type="region of interest" description="Disordered" evidence="9">
    <location>
        <begin position="476"/>
        <end position="541"/>
    </location>
</feature>
<protein>
    <submittedName>
        <fullName evidence="13">UDP-N-acetylmuramate--alanine ligase</fullName>
    </submittedName>
</protein>
<dbReference type="GO" id="GO:0071555">
    <property type="term" value="P:cell wall organization"/>
    <property type="evidence" value="ECO:0007669"/>
    <property type="project" value="UniProtKB-KW"/>
</dbReference>
<dbReference type="GO" id="GO:0016881">
    <property type="term" value="F:acid-amino acid ligase activity"/>
    <property type="evidence" value="ECO:0007669"/>
    <property type="project" value="InterPro"/>
</dbReference>
<dbReference type="Pfam" id="PF02875">
    <property type="entry name" value="Mur_ligase_C"/>
    <property type="match status" value="1"/>
</dbReference>
<keyword evidence="14" id="KW-1185">Reference proteome</keyword>
<evidence type="ECO:0000313" key="14">
    <source>
        <dbReference type="Proteomes" id="UP000016569"/>
    </source>
</evidence>
<dbReference type="Gene3D" id="3.90.190.20">
    <property type="entry name" value="Mur ligase, C-terminal domain"/>
    <property type="match status" value="1"/>
</dbReference>
<keyword evidence="4" id="KW-0067">ATP-binding</keyword>
<evidence type="ECO:0000256" key="8">
    <source>
        <dbReference type="ARBA" id="ARBA00023316"/>
    </source>
</evidence>
<dbReference type="Pfam" id="PF08245">
    <property type="entry name" value="Mur_ligase_M"/>
    <property type="match status" value="1"/>
</dbReference>
<feature type="domain" description="Mur ligase central" evidence="12">
    <location>
        <begin position="114"/>
        <end position="291"/>
    </location>
</feature>
<comment type="caution">
    <text evidence="13">The sequence shown here is derived from an EMBL/GenBank/DDBJ whole genome shotgun (WGS) entry which is preliminary data.</text>
</comment>
<dbReference type="GO" id="GO:0009252">
    <property type="term" value="P:peptidoglycan biosynthetic process"/>
    <property type="evidence" value="ECO:0007669"/>
    <property type="project" value="UniProtKB-KW"/>
</dbReference>
<gene>
    <name evidence="13" type="ORF">MBEBAB_2278</name>
</gene>
<reference evidence="14" key="1">
    <citation type="journal article" date="2013" name="Genome Announc.">
        <title>Draft Genome Sequence of the Dimorphic Prosthecate Bacterium Brevundimonas abyssalis TAR-001T.</title>
        <authorList>
            <person name="Tsubouchi T."/>
            <person name="Nishi S."/>
            <person name="Usui K."/>
            <person name="Shimane Y."/>
            <person name="Takaki Y."/>
            <person name="Maruyama T."/>
            <person name="Hatada Y."/>
        </authorList>
    </citation>
    <scope>NUCLEOTIDE SEQUENCE [LARGE SCALE GENOMIC DNA]</scope>
    <source>
        <strain evidence="14">TAR-001</strain>
    </source>
</reference>
<dbReference type="RefSeq" id="WP_021698122.1">
    <property type="nucleotide sequence ID" value="NZ_BATC01000049.1"/>
</dbReference>